<proteinExistence type="predicted"/>
<evidence type="ECO:0000313" key="2">
    <source>
        <dbReference type="Proteomes" id="UP001234202"/>
    </source>
</evidence>
<dbReference type="EMBL" id="JASBWV010000005">
    <property type="protein sequence ID" value="KAJ9126361.1"/>
    <property type="molecule type" value="Genomic_DNA"/>
</dbReference>
<protein>
    <submittedName>
        <fullName evidence="1">Uncharacterized protein</fullName>
    </submittedName>
</protein>
<gene>
    <name evidence="1" type="ORF">QFC24_002097</name>
</gene>
<organism evidence="1 2">
    <name type="scientific">Naganishia onofrii</name>
    <dbReference type="NCBI Taxonomy" id="1851511"/>
    <lineage>
        <taxon>Eukaryota</taxon>
        <taxon>Fungi</taxon>
        <taxon>Dikarya</taxon>
        <taxon>Basidiomycota</taxon>
        <taxon>Agaricomycotina</taxon>
        <taxon>Tremellomycetes</taxon>
        <taxon>Filobasidiales</taxon>
        <taxon>Filobasidiaceae</taxon>
        <taxon>Naganishia</taxon>
    </lineage>
</organism>
<reference evidence="1" key="1">
    <citation type="submission" date="2023-04" db="EMBL/GenBank/DDBJ databases">
        <title>Draft Genome sequencing of Naganishia species isolated from polar environments using Oxford Nanopore Technology.</title>
        <authorList>
            <person name="Leo P."/>
            <person name="Venkateswaran K."/>
        </authorList>
    </citation>
    <scope>NUCLEOTIDE SEQUENCE</scope>
    <source>
        <strain evidence="1">DBVPG 5303</strain>
    </source>
</reference>
<accession>A0ACC2XSJ4</accession>
<dbReference type="Proteomes" id="UP001234202">
    <property type="component" value="Unassembled WGS sequence"/>
</dbReference>
<comment type="caution">
    <text evidence="1">The sequence shown here is derived from an EMBL/GenBank/DDBJ whole genome shotgun (WGS) entry which is preliminary data.</text>
</comment>
<name>A0ACC2XSJ4_9TREE</name>
<evidence type="ECO:0000313" key="1">
    <source>
        <dbReference type="EMBL" id="KAJ9126361.1"/>
    </source>
</evidence>
<keyword evidence="2" id="KW-1185">Reference proteome</keyword>
<sequence length="82" mass="9489">MKLELPESERELLSAEGFLSDIRKIEAAIENVKSISIINPDFDDIHDPAKLDEREQLMMQYLEILENYEASGYRILREACMG</sequence>